<keyword evidence="3" id="KW-0540">Nuclease</keyword>
<sequence>MGAVNSCCIPKNRDYDHDNKKLKKHRRNLSATFNMSMMDETPQNMININYAAEEELMTLPGINRATAQNIIEYRKQIGGFKKVEDLALVSGVGAAKLNTIRNEVCVSVKRMTSTTEGNSGGSSLSGSNKDFEVFTNDSVKRKNGNSKMNINSSNVFQLMKINGVGQSLAENIVTYRDKKGPFKSIDDLVKVKGIGNSILSAIRYQVCLDDSEDQTFMNGNVTHKDDSNSNSSSLNTTTCTNRHLSESTENMLDILEPIIRSSSRPKVAPFNFKHKNKGVVRIASWNVERFDEEKANNPGVKEVICMTILENGTSKTFDKESLRAYKSLKAYKFFEEGYVQKLLKTRLQSDGSETEYYIVKADVMASMAQRIYKTYVCFRMNDGGISGGACSCVAGKGEACSHIAALLFALEDFISNGFKDLPVAKTVTDKLCSWNKPAKRKVEPIDTQHQDCKEYGKTPEQKVTFEKLNFDPRHATDRTRNETSVKKLFKTLMEVNPNCGFVKYNSPIECHQANCDKQLVLKSVYPLSIQEIKERGEAFTKTLTLTKEEAEIIEQKSKEQSKSADWHAARVYRLTASNFHRIAFRRDSTEATKLLSSLLYNKCKPTYAMQFGLEQEDTSAQRFVQDMTNRNTSTSFSIQLEKKGFIIDIDHPYLGASVDRIATINDQKYIVELKNPPSTWNLSIEDAAGKLSCLKIDENNVVTLNRRNAYFTQVQGQMAVLNIHNCYFVLCTKSDIHVEYVKFDKHFWKSVMSKLKTFYNNIFLSEIVYPSVKYDLPALDIGKFKT</sequence>
<dbReference type="CDD" id="cd22343">
    <property type="entry name" value="PDDEXK_lambda_exonuclease-like"/>
    <property type="match status" value="1"/>
</dbReference>
<dbReference type="SUPFAM" id="SSF52980">
    <property type="entry name" value="Restriction endonuclease-like"/>
    <property type="match status" value="1"/>
</dbReference>
<evidence type="ECO:0000259" key="2">
    <source>
        <dbReference type="PROSITE" id="PS50966"/>
    </source>
</evidence>
<comment type="caution">
    <text evidence="3">The sequence shown here is derived from an EMBL/GenBank/DDBJ whole genome shotgun (WGS) entry which is preliminary data.</text>
</comment>
<dbReference type="Gene3D" id="3.90.320.10">
    <property type="match status" value="1"/>
</dbReference>
<protein>
    <submittedName>
        <fullName evidence="3">Endonuclease/exonuclease/phosphatase family domain-containing protein 1</fullName>
    </submittedName>
</protein>
<dbReference type="OrthoDB" id="6237065at2759"/>
<dbReference type="SUPFAM" id="SSF47781">
    <property type="entry name" value="RuvA domain 2-like"/>
    <property type="match status" value="2"/>
</dbReference>
<dbReference type="InterPro" id="IPR051675">
    <property type="entry name" value="Endo/Exo/Phosphatase_dom_1"/>
</dbReference>
<evidence type="ECO:0000313" key="3">
    <source>
        <dbReference type="EMBL" id="CAG2195825.1"/>
    </source>
</evidence>
<dbReference type="GO" id="GO:0006281">
    <property type="term" value="P:DNA repair"/>
    <property type="evidence" value="ECO:0007669"/>
    <property type="project" value="InterPro"/>
</dbReference>
<keyword evidence="4" id="KW-1185">Reference proteome</keyword>
<dbReference type="NCBIfam" id="TIGR00426">
    <property type="entry name" value="competence protein ComEA helix-hairpin-helix repeat region"/>
    <property type="match status" value="1"/>
</dbReference>
<dbReference type="PROSITE" id="PS50966">
    <property type="entry name" value="ZF_SWIM"/>
    <property type="match status" value="1"/>
</dbReference>
<dbReference type="InterPro" id="IPR019080">
    <property type="entry name" value="YqaJ_viral_recombinase"/>
</dbReference>
<dbReference type="GO" id="GO:0004519">
    <property type="term" value="F:endonuclease activity"/>
    <property type="evidence" value="ECO:0007669"/>
    <property type="project" value="UniProtKB-KW"/>
</dbReference>
<dbReference type="InterPro" id="IPR011604">
    <property type="entry name" value="PDDEXK-like_dom_sf"/>
</dbReference>
<dbReference type="Gene3D" id="1.10.150.320">
    <property type="entry name" value="Photosystem II 12 kDa extrinsic protein"/>
    <property type="match status" value="1"/>
</dbReference>
<dbReference type="InterPro" id="IPR004509">
    <property type="entry name" value="Competence_ComEA_HhH"/>
</dbReference>
<dbReference type="InterPro" id="IPR003583">
    <property type="entry name" value="Hlx-hairpin-Hlx_DNA-bd_motif"/>
</dbReference>
<dbReference type="Pfam" id="PF09588">
    <property type="entry name" value="YqaJ"/>
    <property type="match status" value="1"/>
</dbReference>
<name>A0A8S3QGN7_MYTED</name>
<evidence type="ECO:0000256" key="1">
    <source>
        <dbReference type="PROSITE-ProRule" id="PRU00325"/>
    </source>
</evidence>
<keyword evidence="3" id="KW-0378">Hydrolase</keyword>
<gene>
    <name evidence="3" type="ORF">MEDL_10764</name>
</gene>
<dbReference type="PANTHER" id="PTHR21180:SF32">
    <property type="entry name" value="ENDONUCLEASE_EXONUCLEASE_PHOSPHATASE FAMILY DOMAIN-CONTAINING PROTEIN 1"/>
    <property type="match status" value="1"/>
</dbReference>
<dbReference type="EMBL" id="CAJPWZ010000535">
    <property type="protein sequence ID" value="CAG2195825.1"/>
    <property type="molecule type" value="Genomic_DNA"/>
</dbReference>
<evidence type="ECO:0000313" key="4">
    <source>
        <dbReference type="Proteomes" id="UP000683360"/>
    </source>
</evidence>
<dbReference type="GO" id="GO:0005886">
    <property type="term" value="C:plasma membrane"/>
    <property type="evidence" value="ECO:0007669"/>
    <property type="project" value="TreeGrafter"/>
</dbReference>
<dbReference type="InterPro" id="IPR007527">
    <property type="entry name" value="Znf_SWIM"/>
</dbReference>
<keyword evidence="1" id="KW-0862">Zinc</keyword>
<proteinExistence type="predicted"/>
<keyword evidence="3" id="KW-0255">Endonuclease</keyword>
<dbReference type="GO" id="GO:0003677">
    <property type="term" value="F:DNA binding"/>
    <property type="evidence" value="ECO:0007669"/>
    <property type="project" value="InterPro"/>
</dbReference>
<dbReference type="InterPro" id="IPR010994">
    <property type="entry name" value="RuvA_2-like"/>
</dbReference>
<dbReference type="SMART" id="SM00278">
    <property type="entry name" value="HhH1"/>
    <property type="match status" value="4"/>
</dbReference>
<dbReference type="Proteomes" id="UP000683360">
    <property type="component" value="Unassembled WGS sequence"/>
</dbReference>
<keyword evidence="1" id="KW-0863">Zinc-finger</keyword>
<organism evidence="3 4">
    <name type="scientific">Mytilus edulis</name>
    <name type="common">Blue mussel</name>
    <dbReference type="NCBI Taxonomy" id="6550"/>
    <lineage>
        <taxon>Eukaryota</taxon>
        <taxon>Metazoa</taxon>
        <taxon>Spiralia</taxon>
        <taxon>Lophotrochozoa</taxon>
        <taxon>Mollusca</taxon>
        <taxon>Bivalvia</taxon>
        <taxon>Autobranchia</taxon>
        <taxon>Pteriomorphia</taxon>
        <taxon>Mytilida</taxon>
        <taxon>Mytiloidea</taxon>
        <taxon>Mytilidae</taxon>
        <taxon>Mytilinae</taxon>
        <taxon>Mytilus</taxon>
    </lineage>
</organism>
<keyword evidence="1" id="KW-0479">Metal-binding</keyword>
<dbReference type="GO" id="GO:0008270">
    <property type="term" value="F:zinc ion binding"/>
    <property type="evidence" value="ECO:0007669"/>
    <property type="project" value="UniProtKB-KW"/>
</dbReference>
<dbReference type="AlphaFoldDB" id="A0A8S3QGN7"/>
<accession>A0A8S3QGN7</accession>
<dbReference type="Gene3D" id="1.10.150.280">
    <property type="entry name" value="AF1531-like domain"/>
    <property type="match status" value="1"/>
</dbReference>
<reference evidence="3" key="1">
    <citation type="submission" date="2021-03" db="EMBL/GenBank/DDBJ databases">
        <authorList>
            <person name="Bekaert M."/>
        </authorList>
    </citation>
    <scope>NUCLEOTIDE SEQUENCE</scope>
</reference>
<feature type="domain" description="SWIM-type" evidence="2">
    <location>
        <begin position="375"/>
        <end position="411"/>
    </location>
</feature>
<dbReference type="PANTHER" id="PTHR21180">
    <property type="entry name" value="ENDONUCLEASE/EXONUCLEASE/PHOSPHATASE FAMILY DOMAIN-CONTAINING PROTEIN 1"/>
    <property type="match status" value="1"/>
</dbReference>
<dbReference type="InterPro" id="IPR011335">
    <property type="entry name" value="Restrct_endonuc-II-like"/>
</dbReference>
<dbReference type="Pfam" id="PF12836">
    <property type="entry name" value="HHH_3"/>
    <property type="match status" value="2"/>
</dbReference>